<accession>A0AC34QY29</accession>
<evidence type="ECO:0000313" key="1">
    <source>
        <dbReference type="Proteomes" id="UP000887576"/>
    </source>
</evidence>
<sequence>MDLPPFHDVILSAIWKNSQNGAICFKSAENRWPDVPYAELYNAILSCAKTFRQLGIKKNDVVTIALHNTWHYFPCYFGAACVGAISSGMSPEYTPFEMSYQLFNSETKVLLISSSLLPKIAKLIKELPKLEIILYLGAVPSCEQFSPIKLINFKSILAEEPVFDRTALKVNVKDDIFGLPYSSGTTGLPKGVMITHFNMLSHMLFLSQHYAVHVTPIFPELAGESMKVTVSFLPYYHAYGFTAVCGHLLGGTTVVIMEHFNYESLLGCVQEYKIGHLSMVPMLFNYLVHSPLVDRYDLSSIKSLSCGGAPLSSHMIEQVKKRLPSLLFVMQGYGMTEMVSASHMTVFDEPTPPNAIGKLIDGMQHKVVDPETGKVLPPGEVGEICVKGPTVMKGYWRNDGENAMAIDGDGFLRTGDVGYIDEHDFLYLKDRFKELIKVKAFQVAPAELEHLLLTHPEISDAAVIGIPHETVGEAPRAFIVPNSPSLTAQEVLDFVKERVSSYKQLIGGVQFVGQTPNQSRLPQIFGFQLQVLNPTKTPVQNVKHFFCRNSWRETWRSFCLILSSRNLLSIFYPNFINFSSWIHQLYNSLFPIICRRIQK</sequence>
<name>A0AC34QY29_9BILA</name>
<organism evidence="1 2">
    <name type="scientific">Panagrolaimus sp. JU765</name>
    <dbReference type="NCBI Taxonomy" id="591449"/>
    <lineage>
        <taxon>Eukaryota</taxon>
        <taxon>Metazoa</taxon>
        <taxon>Ecdysozoa</taxon>
        <taxon>Nematoda</taxon>
        <taxon>Chromadorea</taxon>
        <taxon>Rhabditida</taxon>
        <taxon>Tylenchina</taxon>
        <taxon>Panagrolaimomorpha</taxon>
        <taxon>Panagrolaimoidea</taxon>
        <taxon>Panagrolaimidae</taxon>
        <taxon>Panagrolaimus</taxon>
    </lineage>
</organism>
<dbReference type="Proteomes" id="UP000887576">
    <property type="component" value="Unplaced"/>
</dbReference>
<evidence type="ECO:0000313" key="2">
    <source>
        <dbReference type="WBParaSite" id="JU765_v2.g20452.t1"/>
    </source>
</evidence>
<proteinExistence type="predicted"/>
<protein>
    <submittedName>
        <fullName evidence="2">Luciferase</fullName>
    </submittedName>
</protein>
<dbReference type="WBParaSite" id="JU765_v2.g20452.t1">
    <property type="protein sequence ID" value="JU765_v2.g20452.t1"/>
    <property type="gene ID" value="JU765_v2.g20452"/>
</dbReference>
<reference evidence="2" key="1">
    <citation type="submission" date="2022-11" db="UniProtKB">
        <authorList>
            <consortium name="WormBaseParasite"/>
        </authorList>
    </citation>
    <scope>IDENTIFICATION</scope>
</reference>